<dbReference type="Proteomes" id="UP000239563">
    <property type="component" value="Chromosome IX"/>
</dbReference>
<accession>A0A2N8UFU2</accession>
<dbReference type="EMBL" id="LT795062">
    <property type="protein sequence ID" value="SJX63845.1"/>
    <property type="molecule type" value="Genomic_DNA"/>
</dbReference>
<dbReference type="Pfam" id="PF03283">
    <property type="entry name" value="PAE"/>
    <property type="match status" value="1"/>
</dbReference>
<organism evidence="1 2">
    <name type="scientific">Sporisorium reilianum f. sp. reilianum</name>
    <dbReference type="NCBI Taxonomy" id="72559"/>
    <lineage>
        <taxon>Eukaryota</taxon>
        <taxon>Fungi</taxon>
        <taxon>Dikarya</taxon>
        <taxon>Basidiomycota</taxon>
        <taxon>Ustilaginomycotina</taxon>
        <taxon>Ustilaginomycetes</taxon>
        <taxon>Ustilaginales</taxon>
        <taxon>Ustilaginaceae</taxon>
        <taxon>Sporisorium</taxon>
    </lineage>
</organism>
<reference evidence="1 2" key="1">
    <citation type="submission" date="2017-02" db="EMBL/GenBank/DDBJ databases">
        <authorList>
            <person name="Peterson S.W."/>
        </authorList>
    </citation>
    <scope>NUCLEOTIDE SEQUENCE [LARGE SCALE GENOMIC DNA]</scope>
    <source>
        <strain evidence="1 2">SRS1_H2-8</strain>
    </source>
</reference>
<name>A0A2N8UFU2_9BASI</name>
<sequence>MRVILTAAASTFFFATVLFSLASSFSTTAFLQPHRLLVPSPAYDTWHWQEAEGNLCANGSPTGFAYNLHPNATELVFYIAGGGGCWDTHTCFTKPISANLDGYNLTMFTSRTKGFLDNKLLLFARDAKRKNPFAKANYIFVPYCTGDFHAGDNVITYQGAPAPIHHKGLNNMRNILKFASNAMPDAQDVWVSGTSAGCYGATLNYVPAKKAFPDARVHLIGDSCEAPPGWLNTKPSWNLYQPSQADCPKCQKDEFNSLLPAYSLHNPSSRFASISFKGETVLPGYMQTTAEELDKVIDGYFTNVTHTPTNQAKTFMTAGRGHCVFFKHDPLSATNVSLSSWFATMRDPNSFFTSV</sequence>
<proteinExistence type="predicted"/>
<dbReference type="PANTHER" id="PTHR21562:SF83">
    <property type="entry name" value="PECTIN ACETYLESTERASE 4"/>
    <property type="match status" value="1"/>
</dbReference>
<dbReference type="AlphaFoldDB" id="A0A2N8UFU2"/>
<dbReference type="GO" id="GO:0016787">
    <property type="term" value="F:hydrolase activity"/>
    <property type="evidence" value="ECO:0007669"/>
    <property type="project" value="InterPro"/>
</dbReference>
<protein>
    <recommendedName>
        <fullName evidence="3">Pectinacetylesterase</fullName>
    </recommendedName>
</protein>
<evidence type="ECO:0000313" key="1">
    <source>
        <dbReference type="EMBL" id="SJX63845.1"/>
    </source>
</evidence>
<evidence type="ECO:0008006" key="3">
    <source>
        <dbReference type="Google" id="ProtNLM"/>
    </source>
</evidence>
<dbReference type="InterPro" id="IPR004963">
    <property type="entry name" value="PAE/NOTUM"/>
</dbReference>
<evidence type="ECO:0000313" key="2">
    <source>
        <dbReference type="Proteomes" id="UP000239563"/>
    </source>
</evidence>
<gene>
    <name evidence="1" type="ORF">SRS1_00798</name>
</gene>
<dbReference type="PANTHER" id="PTHR21562">
    <property type="entry name" value="NOTUM-RELATED"/>
    <property type="match status" value="1"/>
</dbReference>